<dbReference type="Proteomes" id="UP000625711">
    <property type="component" value="Unassembled WGS sequence"/>
</dbReference>
<dbReference type="InterPro" id="IPR029060">
    <property type="entry name" value="PIN-like_dom_sf"/>
</dbReference>
<keyword evidence="2" id="KW-1185">Reference proteome</keyword>
<evidence type="ECO:0000313" key="1">
    <source>
        <dbReference type="EMBL" id="KAF7276538.1"/>
    </source>
</evidence>
<sequence>MRTTVTIDDHLYEKALAMSDPDMDKADLFREAIKTFIRVQAAKRLANLGGTLPEMTDISRRNDSNDDGAEETNCANLQQLLWADMVMTHPMVVLELTCGTPPQPRLKTLQDIALLNMAISATFEEVAEWIEREELYGLGCGLVDLALLASTCLTPNTQLWTLDKRLHQLALRFNVAYSGATS</sequence>
<dbReference type="AlphaFoldDB" id="A0A834MAC3"/>
<name>A0A834MAC3_RHYFE</name>
<comment type="caution">
    <text evidence="1">The sequence shown here is derived from an EMBL/GenBank/DDBJ whole genome shotgun (WGS) entry which is preliminary data.</text>
</comment>
<dbReference type="EMBL" id="JAACXV010006089">
    <property type="protein sequence ID" value="KAF7276538.1"/>
    <property type="molecule type" value="Genomic_DNA"/>
</dbReference>
<evidence type="ECO:0000313" key="2">
    <source>
        <dbReference type="Proteomes" id="UP000625711"/>
    </source>
</evidence>
<gene>
    <name evidence="1" type="ORF">GWI33_010104</name>
</gene>
<organism evidence="1 2">
    <name type="scientific">Rhynchophorus ferrugineus</name>
    <name type="common">Red palm weevil</name>
    <name type="synonym">Curculio ferrugineus</name>
    <dbReference type="NCBI Taxonomy" id="354439"/>
    <lineage>
        <taxon>Eukaryota</taxon>
        <taxon>Metazoa</taxon>
        <taxon>Ecdysozoa</taxon>
        <taxon>Arthropoda</taxon>
        <taxon>Hexapoda</taxon>
        <taxon>Insecta</taxon>
        <taxon>Pterygota</taxon>
        <taxon>Neoptera</taxon>
        <taxon>Endopterygota</taxon>
        <taxon>Coleoptera</taxon>
        <taxon>Polyphaga</taxon>
        <taxon>Cucujiformia</taxon>
        <taxon>Curculionidae</taxon>
        <taxon>Dryophthorinae</taxon>
        <taxon>Rhynchophorus</taxon>
    </lineage>
</organism>
<reference evidence="1" key="1">
    <citation type="submission" date="2020-08" db="EMBL/GenBank/DDBJ databases">
        <title>Genome sequencing and assembly of the red palm weevil Rhynchophorus ferrugineus.</title>
        <authorList>
            <person name="Dias G.B."/>
            <person name="Bergman C.M."/>
            <person name="Manee M."/>
        </authorList>
    </citation>
    <scope>NUCLEOTIDE SEQUENCE</scope>
    <source>
        <strain evidence="1">AA-2017</strain>
        <tissue evidence="1">Whole larva</tissue>
    </source>
</reference>
<proteinExistence type="predicted"/>
<protein>
    <submittedName>
        <fullName evidence="1">Uncharacterized protein</fullName>
    </submittedName>
</protein>
<dbReference type="SUPFAM" id="SSF88723">
    <property type="entry name" value="PIN domain-like"/>
    <property type="match status" value="1"/>
</dbReference>
<accession>A0A834MAC3</accession>